<comment type="caution">
    <text evidence="2">The sequence shown here is derived from an EMBL/GenBank/DDBJ whole genome shotgun (WGS) entry which is preliminary data.</text>
</comment>
<accession>A0ABX2G365</accession>
<evidence type="ECO:0000313" key="2">
    <source>
        <dbReference type="EMBL" id="NRT56743.1"/>
    </source>
</evidence>
<gene>
    <name evidence="2" type="ORF">HNQ01_002490</name>
</gene>
<feature type="transmembrane region" description="Helical" evidence="1">
    <location>
        <begin position="26"/>
        <end position="58"/>
    </location>
</feature>
<evidence type="ECO:0000256" key="1">
    <source>
        <dbReference type="SAM" id="Phobius"/>
    </source>
</evidence>
<keyword evidence="1" id="KW-1133">Transmembrane helix</keyword>
<dbReference type="Proteomes" id="UP001516061">
    <property type="component" value="Unassembled WGS sequence"/>
</dbReference>
<protein>
    <submittedName>
        <fullName evidence="2">Uncharacterized protein</fullName>
    </submittedName>
</protein>
<reference evidence="2 3" key="1">
    <citation type="submission" date="2020-05" db="EMBL/GenBank/DDBJ databases">
        <title>Genomic Encyclopedia of Type Strains, Phase IV (KMG-V): Genome sequencing to study the core and pangenomes of soil and plant-associated prokaryotes.</title>
        <authorList>
            <person name="Whitman W."/>
        </authorList>
    </citation>
    <scope>NUCLEOTIDE SEQUENCE [LARGE SCALE GENOMIC DNA]</scope>
    <source>
        <strain evidence="2 3">C29</strain>
    </source>
</reference>
<keyword evidence="3" id="KW-1185">Reference proteome</keyword>
<dbReference type="EMBL" id="JABSNM010000010">
    <property type="protein sequence ID" value="NRT56743.1"/>
    <property type="molecule type" value="Genomic_DNA"/>
</dbReference>
<dbReference type="RefSeq" id="WP_173805752.1">
    <property type="nucleotide sequence ID" value="NZ_JABSNM010000010.1"/>
</dbReference>
<sequence length="102" mass="10962">MTDTDSTHAFLSSGPVSPQTRKAARILLAALLGLIVSLLLGGSVDALFCWLGLASLIFGSTAFRHMPHLSKRWKAVLVLLYGLAGTAAWLMMSMAVLLRNIH</sequence>
<proteinExistence type="predicted"/>
<name>A0ABX2G365_9BURK</name>
<feature type="transmembrane region" description="Helical" evidence="1">
    <location>
        <begin position="78"/>
        <end position="98"/>
    </location>
</feature>
<keyword evidence="1" id="KW-0812">Transmembrane</keyword>
<keyword evidence="1" id="KW-0472">Membrane</keyword>
<organism evidence="2 3">
    <name type="scientific">Sphaerotilus uruguayifluvii</name>
    <dbReference type="NCBI Taxonomy" id="2735897"/>
    <lineage>
        <taxon>Bacteria</taxon>
        <taxon>Pseudomonadati</taxon>
        <taxon>Pseudomonadota</taxon>
        <taxon>Betaproteobacteria</taxon>
        <taxon>Burkholderiales</taxon>
        <taxon>Sphaerotilaceae</taxon>
        <taxon>Sphaerotilus</taxon>
    </lineage>
</organism>
<evidence type="ECO:0000313" key="3">
    <source>
        <dbReference type="Proteomes" id="UP001516061"/>
    </source>
</evidence>